<dbReference type="EMBL" id="AHMM02000027">
    <property type="protein sequence ID" value="EQA34681.1"/>
    <property type="molecule type" value="Genomic_DNA"/>
</dbReference>
<dbReference type="STRING" id="1049790.LEP1GSC047_3428"/>
<dbReference type="Proteomes" id="UP000018719">
    <property type="component" value="Unassembled WGS sequence"/>
</dbReference>
<protein>
    <submittedName>
        <fullName evidence="1">Uncharacterized protein</fullName>
    </submittedName>
</protein>
<dbReference type="AlphaFoldDB" id="V6H7K6"/>
<proteinExistence type="predicted"/>
<accession>V6H7K6</accession>
<evidence type="ECO:0000313" key="2">
    <source>
        <dbReference type="Proteomes" id="UP000018719"/>
    </source>
</evidence>
<organism evidence="1 2">
    <name type="scientific">Leptospira inadai serovar Lyme str. 10</name>
    <dbReference type="NCBI Taxonomy" id="1049790"/>
    <lineage>
        <taxon>Bacteria</taxon>
        <taxon>Pseudomonadati</taxon>
        <taxon>Spirochaetota</taxon>
        <taxon>Spirochaetia</taxon>
        <taxon>Leptospirales</taxon>
        <taxon>Leptospiraceae</taxon>
        <taxon>Leptospira</taxon>
    </lineage>
</organism>
<name>V6H7K6_9LEPT</name>
<evidence type="ECO:0000313" key="1">
    <source>
        <dbReference type="EMBL" id="EQA34681.1"/>
    </source>
</evidence>
<sequence length="254" mass="27949">MLSSDDLKPGGEVDKLISEKVNFGKVGNETDTEQRNRIVSELRKVSESLAFDSQEAFNQYLAKIATHMGTALDGMGYGFPGWPGAVDQRGNLNFQNNIDCSSFVSSVLYAAGVSYGLGNPLHGYAIYGKDTMSAQDIANRDANEKPLLGSSGYGGVQNMRYNSNLFIPTPNNEPILGSIGMMMKYDANLGLYSDHTYVIKNRNNDTLEIYESAGGKGVQFSKRTQNSGDRYWNSKTTYWQVNPNYIPGLILSGW</sequence>
<gene>
    <name evidence="1" type="ORF">LEP1GSC047_3428</name>
</gene>
<comment type="caution">
    <text evidence="1">The sequence shown here is derived from an EMBL/GenBank/DDBJ whole genome shotgun (WGS) entry which is preliminary data.</text>
</comment>
<reference evidence="1 2" key="1">
    <citation type="submission" date="2013-05" db="EMBL/GenBank/DDBJ databases">
        <authorList>
            <person name="Harkins D.M."/>
            <person name="Durkin A.S."/>
            <person name="Brinkac L.M."/>
            <person name="Haft D.H."/>
            <person name="Selengut J.D."/>
            <person name="Sanka R."/>
            <person name="DePew J."/>
            <person name="Purushe J."/>
            <person name="Hartskeerl R.A."/>
            <person name="Ahmed A."/>
            <person name="van der Linden H."/>
            <person name="Goris M.G.A."/>
            <person name="Vinetz J.M."/>
            <person name="Sutton G.G."/>
            <person name="Nierman W.C."/>
            <person name="Fouts D.E."/>
        </authorList>
    </citation>
    <scope>NUCLEOTIDE SEQUENCE [LARGE SCALE GENOMIC DNA]</scope>
    <source>
        <strain evidence="1 2">10</strain>
    </source>
</reference>